<organism evidence="2">
    <name type="scientific">Anopheles sinensis</name>
    <name type="common">Mosquito</name>
    <dbReference type="NCBI Taxonomy" id="74873"/>
    <lineage>
        <taxon>Eukaryota</taxon>
        <taxon>Metazoa</taxon>
        <taxon>Ecdysozoa</taxon>
        <taxon>Arthropoda</taxon>
        <taxon>Hexapoda</taxon>
        <taxon>Insecta</taxon>
        <taxon>Pterygota</taxon>
        <taxon>Neoptera</taxon>
        <taxon>Endopterygota</taxon>
        <taxon>Diptera</taxon>
        <taxon>Nematocera</taxon>
        <taxon>Culicoidea</taxon>
        <taxon>Culicidae</taxon>
        <taxon>Anophelinae</taxon>
        <taxon>Anopheles</taxon>
    </lineage>
</organism>
<feature type="region of interest" description="Disordered" evidence="1">
    <location>
        <begin position="16"/>
        <end position="58"/>
    </location>
</feature>
<accession>A0A084VAV7</accession>
<dbReference type="Proteomes" id="UP000030765">
    <property type="component" value="Unassembled WGS sequence"/>
</dbReference>
<reference evidence="2 4" key="1">
    <citation type="journal article" date="2014" name="BMC Genomics">
        <title>Genome sequence of Anopheles sinensis provides insight into genetics basis of mosquito competence for malaria parasites.</title>
        <authorList>
            <person name="Zhou D."/>
            <person name="Zhang D."/>
            <person name="Ding G."/>
            <person name="Shi L."/>
            <person name="Hou Q."/>
            <person name="Ye Y."/>
            <person name="Xu Y."/>
            <person name="Zhou H."/>
            <person name="Xiong C."/>
            <person name="Li S."/>
            <person name="Yu J."/>
            <person name="Hong S."/>
            <person name="Yu X."/>
            <person name="Zou P."/>
            <person name="Chen C."/>
            <person name="Chang X."/>
            <person name="Wang W."/>
            <person name="Lv Y."/>
            <person name="Sun Y."/>
            <person name="Ma L."/>
            <person name="Shen B."/>
            <person name="Zhu C."/>
        </authorList>
    </citation>
    <scope>NUCLEOTIDE SEQUENCE [LARGE SCALE GENOMIC DNA]</scope>
</reference>
<dbReference type="AlphaFoldDB" id="A0A084VAV7"/>
<protein>
    <submittedName>
        <fullName evidence="2 3">Envelope glycoprotein</fullName>
    </submittedName>
</protein>
<dbReference type="VEuPathDB" id="VectorBase:ASIC000983"/>
<evidence type="ECO:0000313" key="4">
    <source>
        <dbReference type="Proteomes" id="UP000030765"/>
    </source>
</evidence>
<gene>
    <name evidence="2" type="ORF">ZHAS_00000983</name>
</gene>
<evidence type="ECO:0000313" key="2">
    <source>
        <dbReference type="EMBL" id="KFB35101.1"/>
    </source>
</evidence>
<dbReference type="EMBL" id="KE524215">
    <property type="protein sequence ID" value="KFB35101.1"/>
    <property type="molecule type" value="Genomic_DNA"/>
</dbReference>
<name>A0A084VAV7_ANOSI</name>
<sequence length="115" mass="12903">MALRIMFRTLYRESDHFDGIGSSRGRTDTDLRSICPELQGNQQRRGRKEAEGGETDGGLTYRFATLSYTDARQEPTRDTIVLAGSPCGSYGHSVGRASNEYGVEKHCNIKKREKE</sequence>
<reference evidence="3" key="2">
    <citation type="submission" date="2020-05" db="UniProtKB">
        <authorList>
            <consortium name="EnsemblMetazoa"/>
        </authorList>
    </citation>
    <scope>IDENTIFICATION</scope>
</reference>
<dbReference type="EnsemblMetazoa" id="ASIC000983-RA">
    <property type="protein sequence ID" value="ASIC000983-PA"/>
    <property type="gene ID" value="ASIC000983"/>
</dbReference>
<proteinExistence type="predicted"/>
<keyword evidence="2" id="KW-0946">Virion</keyword>
<evidence type="ECO:0000256" key="1">
    <source>
        <dbReference type="SAM" id="MobiDB-lite"/>
    </source>
</evidence>
<dbReference type="EMBL" id="ATLV01004496">
    <property type="status" value="NOT_ANNOTATED_CDS"/>
    <property type="molecule type" value="Genomic_DNA"/>
</dbReference>
<keyword evidence="4" id="KW-1185">Reference proteome</keyword>
<keyword evidence="2" id="KW-0261">Viral envelope protein</keyword>
<evidence type="ECO:0000313" key="3">
    <source>
        <dbReference type="EnsemblMetazoa" id="ASIC000983-PA"/>
    </source>
</evidence>